<dbReference type="AlphaFoldDB" id="A0AAE3P3A9"/>
<evidence type="ECO:0000313" key="4">
    <source>
        <dbReference type="Proteomes" id="UP001144110"/>
    </source>
</evidence>
<dbReference type="PANTHER" id="PTHR48084">
    <property type="entry name" value="2-OXOGLUTARATE OXIDOREDUCTASE SUBUNIT KORB-RELATED"/>
    <property type="match status" value="1"/>
</dbReference>
<dbReference type="Pfam" id="PF02775">
    <property type="entry name" value="TPP_enzyme_C"/>
    <property type="match status" value="1"/>
</dbReference>
<accession>A0AAE3P3A9</accession>
<dbReference type="InterPro" id="IPR029061">
    <property type="entry name" value="THDP-binding"/>
</dbReference>
<protein>
    <submittedName>
        <fullName evidence="3">Pyruvate:ferredoxin oxidoreductase or related 2-oxoacid:ferredoxin oxidoreductase</fullName>
    </submittedName>
</protein>
<dbReference type="GO" id="GO:0045333">
    <property type="term" value="P:cellular respiration"/>
    <property type="evidence" value="ECO:0007669"/>
    <property type="project" value="UniProtKB-ARBA"/>
</dbReference>
<evidence type="ECO:0000256" key="1">
    <source>
        <dbReference type="ARBA" id="ARBA00023002"/>
    </source>
</evidence>
<keyword evidence="1" id="KW-0560">Oxidoreductase</keyword>
<feature type="domain" description="Thiamine pyrophosphate enzyme TPP-binding" evidence="2">
    <location>
        <begin position="67"/>
        <end position="200"/>
    </location>
</feature>
<organism evidence="3 4">
    <name type="scientific">Candidatus Thermodesulfobacterium syntrophicum</name>
    <dbReference type="NCBI Taxonomy" id="3060442"/>
    <lineage>
        <taxon>Bacteria</taxon>
        <taxon>Pseudomonadati</taxon>
        <taxon>Thermodesulfobacteriota</taxon>
        <taxon>Thermodesulfobacteria</taxon>
        <taxon>Thermodesulfobacteriales</taxon>
        <taxon>Thermodesulfobacteriaceae</taxon>
        <taxon>Thermodesulfobacterium</taxon>
    </lineage>
</organism>
<keyword evidence="3" id="KW-0670">Pyruvate</keyword>
<proteinExistence type="predicted"/>
<dbReference type="Gene3D" id="3.40.50.970">
    <property type="match status" value="1"/>
</dbReference>
<evidence type="ECO:0000313" key="3">
    <source>
        <dbReference type="EMBL" id="MDF2953140.1"/>
    </source>
</evidence>
<dbReference type="InterPro" id="IPR051457">
    <property type="entry name" value="2-oxoacid:Fd_oxidoreductase"/>
</dbReference>
<dbReference type="SUPFAM" id="SSF52518">
    <property type="entry name" value="Thiamin diphosphate-binding fold (THDP-binding)"/>
    <property type="match status" value="1"/>
</dbReference>
<name>A0AAE3P3A9_9BACT</name>
<reference evidence="3" key="1">
    <citation type="submission" date="2022-11" db="EMBL/GenBank/DDBJ databases">
        <title>Candidatus Alkanophaga archaea from heated hydrothermal vent sediment oxidize petroleum alkanes.</title>
        <authorList>
            <person name="Zehnle H."/>
            <person name="Laso-Perez R."/>
            <person name="Lipp J."/>
            <person name="Teske A."/>
            <person name="Wegener G."/>
        </authorList>
    </citation>
    <scope>NUCLEOTIDE SEQUENCE</scope>
    <source>
        <strain evidence="3">MCA70</strain>
    </source>
</reference>
<dbReference type="GO" id="GO:0016625">
    <property type="term" value="F:oxidoreductase activity, acting on the aldehyde or oxo group of donors, iron-sulfur protein as acceptor"/>
    <property type="evidence" value="ECO:0007669"/>
    <property type="project" value="UniProtKB-ARBA"/>
</dbReference>
<dbReference type="GO" id="GO:0030976">
    <property type="term" value="F:thiamine pyrophosphate binding"/>
    <property type="evidence" value="ECO:0007669"/>
    <property type="project" value="InterPro"/>
</dbReference>
<evidence type="ECO:0000259" key="2">
    <source>
        <dbReference type="Pfam" id="PF02775"/>
    </source>
</evidence>
<dbReference type="InterPro" id="IPR011766">
    <property type="entry name" value="TPP_enzyme_TPP-bd"/>
</dbReference>
<comment type="caution">
    <text evidence="3">The sequence shown here is derived from an EMBL/GenBank/DDBJ whole genome shotgun (WGS) entry which is preliminary data.</text>
</comment>
<dbReference type="PANTHER" id="PTHR48084:SF3">
    <property type="entry name" value="SUBUNIT OF PYRUVATE:FLAVODOXIN OXIDOREDUCTASE"/>
    <property type="match status" value="1"/>
</dbReference>
<gene>
    <name evidence="3" type="ORF">OD816_000385</name>
</gene>
<dbReference type="EMBL" id="JAPHEG010000001">
    <property type="protein sequence ID" value="MDF2953140.1"/>
    <property type="molecule type" value="Genomic_DNA"/>
</dbReference>
<dbReference type="GO" id="GO:0044281">
    <property type="term" value="P:small molecule metabolic process"/>
    <property type="evidence" value="ECO:0007669"/>
    <property type="project" value="UniProtKB-ARBA"/>
</dbReference>
<sequence length="257" mass="28366">MPELFKFPKSLKKTLFHYCPGCHHSIVHRLLCEVIDELNIQEKSVGIASIGCSCFLYFYIDVDILEAPHGRACAAATGIKRANPELIVFTYQGDGDFAAIGFNESFHSALRGEKITAIMINNTVYGMTGGQLSPTTLPGQKTTTTPEGRDPNFYGYPPRIAEIFAELEGVAFSGRFAVNTPKRVLETKKALKKAFLAQINNLGFGYIEILSACPVNWKLDPVSANKEVDKLTKVFPLGTFKDKVKNILNSEKKGEKP</sequence>
<dbReference type="Proteomes" id="UP001144110">
    <property type="component" value="Unassembled WGS sequence"/>
</dbReference>